<dbReference type="RefSeq" id="WP_163967001.1">
    <property type="nucleotide sequence ID" value="NZ_JAAGNX010000003.1"/>
</dbReference>
<accession>A0A6B2M5Q3</accession>
<protein>
    <recommendedName>
        <fullName evidence="4">UbiA prenyltransferase family protein</fullName>
    </recommendedName>
</protein>
<feature type="transmembrane region" description="Helical" evidence="1">
    <location>
        <begin position="70"/>
        <end position="91"/>
    </location>
</feature>
<evidence type="ECO:0000313" key="3">
    <source>
        <dbReference type="Proteomes" id="UP000478417"/>
    </source>
</evidence>
<evidence type="ECO:0008006" key="4">
    <source>
        <dbReference type="Google" id="ProtNLM"/>
    </source>
</evidence>
<proteinExistence type="predicted"/>
<dbReference type="Proteomes" id="UP000478417">
    <property type="component" value="Unassembled WGS sequence"/>
</dbReference>
<keyword evidence="1" id="KW-1133">Transmembrane helix</keyword>
<keyword evidence="1" id="KW-0812">Transmembrane</keyword>
<feature type="transmembrane region" description="Helical" evidence="1">
    <location>
        <begin position="234"/>
        <end position="257"/>
    </location>
</feature>
<evidence type="ECO:0000256" key="1">
    <source>
        <dbReference type="SAM" id="Phobius"/>
    </source>
</evidence>
<feature type="transmembrane region" description="Helical" evidence="1">
    <location>
        <begin position="97"/>
        <end position="117"/>
    </location>
</feature>
<organism evidence="2 3">
    <name type="scientific">Oceanipulchritudo coccoides</name>
    <dbReference type="NCBI Taxonomy" id="2706888"/>
    <lineage>
        <taxon>Bacteria</taxon>
        <taxon>Pseudomonadati</taxon>
        <taxon>Verrucomicrobiota</taxon>
        <taxon>Opitutia</taxon>
        <taxon>Puniceicoccales</taxon>
        <taxon>Oceanipulchritudinaceae</taxon>
        <taxon>Oceanipulchritudo</taxon>
    </lineage>
</organism>
<comment type="caution">
    <text evidence="2">The sequence shown here is derived from an EMBL/GenBank/DDBJ whole genome shotgun (WGS) entry which is preliminary data.</text>
</comment>
<keyword evidence="3" id="KW-1185">Reference proteome</keyword>
<sequence length="260" mass="28986">MERWSLDAVLVAGAWGIAVGRTAARDIDLWSILVLILSTWLTYVADRLWDVRPGRPVPQTDRHMYYKCHYKEFFLLWGTLFVGSLVLSWLVLPFWKWAGGLVLVAGIVGYLAVLSCTWKDSTRFFLKRIAVPVIFMAGVGWMSEGWRTPEGLAALFVLLCCAFANLFLISYQESRDSIRPSWLEPALKWSLFGVAVSGTLLVFPFWSVGSGALFCGVLYLGLYSHLMKSKETVSGIRAVVDTILALSAIVILLLGMLPNA</sequence>
<reference evidence="2 3" key="1">
    <citation type="submission" date="2020-02" db="EMBL/GenBank/DDBJ databases">
        <title>Albibacoteraceae fam. nov., the first described family within the subdivision 4 Verrucomicrobia.</title>
        <authorList>
            <person name="Xi F."/>
        </authorList>
    </citation>
    <scope>NUCLEOTIDE SEQUENCE [LARGE SCALE GENOMIC DNA]</scope>
    <source>
        <strain evidence="2 3">CK1056</strain>
    </source>
</reference>
<dbReference type="EMBL" id="JAAGNX010000003">
    <property type="protein sequence ID" value="NDV63434.1"/>
    <property type="molecule type" value="Genomic_DNA"/>
</dbReference>
<feature type="transmembrane region" description="Helical" evidence="1">
    <location>
        <begin position="129"/>
        <end position="146"/>
    </location>
</feature>
<feature type="transmembrane region" description="Helical" evidence="1">
    <location>
        <begin position="152"/>
        <end position="171"/>
    </location>
</feature>
<name>A0A6B2M5Q3_9BACT</name>
<evidence type="ECO:0000313" key="2">
    <source>
        <dbReference type="EMBL" id="NDV63434.1"/>
    </source>
</evidence>
<dbReference type="AlphaFoldDB" id="A0A6B2M5Q3"/>
<keyword evidence="1" id="KW-0472">Membrane</keyword>
<feature type="transmembrane region" description="Helical" evidence="1">
    <location>
        <begin position="191"/>
        <end position="222"/>
    </location>
</feature>
<gene>
    <name evidence="2" type="ORF">G0Q06_13295</name>
</gene>